<name>A0A0D8JCI7_9BACT</name>
<dbReference type="STRING" id="1544798.LH29_14980"/>
<dbReference type="PANTHER" id="PTHR36848:SF2">
    <property type="entry name" value="SECRETED PROTEIN"/>
    <property type="match status" value="1"/>
</dbReference>
<accession>A0A0D8JCI7</accession>
<dbReference type="PATRIC" id="fig|1544798.3.peg.3162"/>
<sequence length="944" mass="107580">MINRRKFIQNSLIAGGSSVLLPFGACQWLQKNALAENATISNDSLFQLFANPPASAKPFVRWWWNGDCIELEELERELDVMQAAGIGGIEINPIAMPDDAETNDCECYDWLSPEWNNRVKGTIEMAKKRDIIVDMIMGSGWPFGGEFLTEDQFLQGVGIRKIEYNGTQKVSLTIKNEWQLPGNDGAHKNPDAPDAELFFLQLIPHGANSEAELVDLMAEVDANGTIEIIVPKGKHDLYIGTKQSAYRTVMHGAPGSKGPVVNHYDADDVRVYMDKLANALEPELGGKLGDHIRSLFCDSIELSGANLTDDFFEEFQKRRGYNLKPFIPLVYYHPYKGYTESLNYEAEFVQDIKRIRYDFNKTLVELFLERFINTFHKWANEHGMKSRYQAYGMPWLMGMLDGYRMVDIPESNNWLYSPDAKSHGYWIWNKYTSSAAHLSGAKVVSSEAMTNTRGVFQTTLDTIKKNDDFNFVSGINHSILHGYNYSPPEAGFPGWVRYGAYFSDQNTWWPYFKKWSEYNARLSSLFQNTKPVTDVAILTPEADIWKEWGLMRTPFYKNPWYNHDLWEGFSRIGIAADYINEGVLLRASVDGKELKSEEASYKLVIVSGAEAILPETASAIYKLAKQGVKFLFVDQLPSETPSYFEKEKGDKEVQELMYKIFAFTNVLVEDAPKNAMLVTNWALNIKNTFGLQAGVSIDNIDEKLYVLKHQSDGGEIFFFSNQDEAKGQEFNAKFDSTTKTAWRWEPQTGERFILPTEQAGAVNVRLQPLESMVVVLEKYEDGEVDKQLYPDENSSLIIENEWKIKFKPFKGDLFEMTSNKLFEFGGHADNRIATFAGQVDYETTIELDETNWVFLDLGIEKQITEVKINNVELGVCWWGRHLYSIPKNVLTEGENKVQIKYTTTLANYANSLTENSVAKRWIELTEPEEMGLKSDIRLVKSSSL</sequence>
<dbReference type="PANTHER" id="PTHR36848">
    <property type="entry name" value="DNA-BINDING PROTEIN (PUTATIVE SECRETED PROTEIN)-RELATED"/>
    <property type="match status" value="1"/>
</dbReference>
<dbReference type="RefSeq" id="WP_045030909.1">
    <property type="nucleotide sequence ID" value="NZ_JRHC01000003.1"/>
</dbReference>
<comment type="caution">
    <text evidence="1">The sequence shown here is derived from an EMBL/GenBank/DDBJ whole genome shotgun (WGS) entry which is preliminary data.</text>
</comment>
<gene>
    <name evidence="1" type="ORF">LH29_14980</name>
</gene>
<dbReference type="InterPro" id="IPR053161">
    <property type="entry name" value="Ulvan_degrading_GH"/>
</dbReference>
<reference evidence="1 2" key="1">
    <citation type="submission" date="2014-09" db="EMBL/GenBank/DDBJ databases">
        <title>Draft Genome Sequence of Draconibacterium sp. JN14CK-3.</title>
        <authorList>
            <person name="Dong C."/>
            <person name="Lai Q."/>
            <person name="Shao Z."/>
        </authorList>
    </citation>
    <scope>NUCLEOTIDE SEQUENCE [LARGE SCALE GENOMIC DNA]</scope>
    <source>
        <strain evidence="1 2">JN14CK-3</strain>
    </source>
</reference>
<proteinExistence type="predicted"/>
<keyword evidence="2" id="KW-1185">Reference proteome</keyword>
<evidence type="ECO:0000313" key="2">
    <source>
        <dbReference type="Proteomes" id="UP000032544"/>
    </source>
</evidence>
<dbReference type="EMBL" id="JRHC01000003">
    <property type="protein sequence ID" value="KJF43513.1"/>
    <property type="molecule type" value="Genomic_DNA"/>
</dbReference>
<dbReference type="Proteomes" id="UP000032544">
    <property type="component" value="Unassembled WGS sequence"/>
</dbReference>
<protein>
    <recommendedName>
        <fullName evidence="3">Glycoside hydrolase family 2</fullName>
    </recommendedName>
</protein>
<dbReference type="AlphaFoldDB" id="A0A0D8JCI7"/>
<evidence type="ECO:0000313" key="1">
    <source>
        <dbReference type="EMBL" id="KJF43513.1"/>
    </source>
</evidence>
<organism evidence="1 2">
    <name type="scientific">Draconibacterium sediminis</name>
    <dbReference type="NCBI Taxonomy" id="1544798"/>
    <lineage>
        <taxon>Bacteria</taxon>
        <taxon>Pseudomonadati</taxon>
        <taxon>Bacteroidota</taxon>
        <taxon>Bacteroidia</taxon>
        <taxon>Marinilabiliales</taxon>
        <taxon>Prolixibacteraceae</taxon>
        <taxon>Draconibacterium</taxon>
    </lineage>
</organism>
<dbReference type="OrthoDB" id="9761519at2"/>
<evidence type="ECO:0008006" key="3">
    <source>
        <dbReference type="Google" id="ProtNLM"/>
    </source>
</evidence>
<dbReference type="Pfam" id="PF17132">
    <property type="entry name" value="Glyco_hydro_106"/>
    <property type="match status" value="2"/>
</dbReference>
<dbReference type="NCBIfam" id="NF045579">
    <property type="entry name" value="rhamnoside_JR"/>
    <property type="match status" value="1"/>
</dbReference>